<accession>A0ABC8SP72</accession>
<evidence type="ECO:0000256" key="1">
    <source>
        <dbReference type="SAM" id="MobiDB-lite"/>
    </source>
</evidence>
<evidence type="ECO:0000313" key="3">
    <source>
        <dbReference type="Proteomes" id="UP001642360"/>
    </source>
</evidence>
<comment type="caution">
    <text evidence="2">The sequence shown here is derived from an EMBL/GenBank/DDBJ whole genome shotgun (WGS) entry which is preliminary data.</text>
</comment>
<protein>
    <submittedName>
        <fullName evidence="2">Uncharacterized protein</fullName>
    </submittedName>
</protein>
<dbReference type="EMBL" id="CAUOFW020003280">
    <property type="protein sequence ID" value="CAK9158991.1"/>
    <property type="molecule type" value="Genomic_DNA"/>
</dbReference>
<organism evidence="2 3">
    <name type="scientific">Ilex paraguariensis</name>
    <name type="common">yerba mate</name>
    <dbReference type="NCBI Taxonomy" id="185542"/>
    <lineage>
        <taxon>Eukaryota</taxon>
        <taxon>Viridiplantae</taxon>
        <taxon>Streptophyta</taxon>
        <taxon>Embryophyta</taxon>
        <taxon>Tracheophyta</taxon>
        <taxon>Spermatophyta</taxon>
        <taxon>Magnoliopsida</taxon>
        <taxon>eudicotyledons</taxon>
        <taxon>Gunneridae</taxon>
        <taxon>Pentapetalae</taxon>
        <taxon>asterids</taxon>
        <taxon>campanulids</taxon>
        <taxon>Aquifoliales</taxon>
        <taxon>Aquifoliaceae</taxon>
        <taxon>Ilex</taxon>
    </lineage>
</organism>
<feature type="non-terminal residue" evidence="2">
    <location>
        <position position="1"/>
    </location>
</feature>
<sequence length="60" mass="6959">AEEGPNGESGERRKKQHNDAHTKSKDEKSVTCERYVDTKKNQTMEKLAILHAFMTRQRVD</sequence>
<feature type="non-terminal residue" evidence="2">
    <location>
        <position position="60"/>
    </location>
</feature>
<reference evidence="2 3" key="1">
    <citation type="submission" date="2024-02" db="EMBL/GenBank/DDBJ databases">
        <authorList>
            <person name="Vignale AGUSTIN F."/>
            <person name="Sosa J E."/>
            <person name="Modenutti C."/>
        </authorList>
    </citation>
    <scope>NUCLEOTIDE SEQUENCE [LARGE SCALE GENOMIC DNA]</scope>
</reference>
<proteinExistence type="predicted"/>
<dbReference type="Proteomes" id="UP001642360">
    <property type="component" value="Unassembled WGS sequence"/>
</dbReference>
<gene>
    <name evidence="2" type="ORF">ILEXP_LOCUS27668</name>
</gene>
<feature type="region of interest" description="Disordered" evidence="1">
    <location>
        <begin position="1"/>
        <end position="31"/>
    </location>
</feature>
<dbReference type="AlphaFoldDB" id="A0ABC8SP72"/>
<feature type="compositionally biased region" description="Basic and acidic residues" evidence="1">
    <location>
        <begin position="17"/>
        <end position="31"/>
    </location>
</feature>
<evidence type="ECO:0000313" key="2">
    <source>
        <dbReference type="EMBL" id="CAK9158991.1"/>
    </source>
</evidence>
<name>A0ABC8SP72_9AQUA</name>
<keyword evidence="3" id="KW-1185">Reference proteome</keyword>